<dbReference type="Pfam" id="PF12679">
    <property type="entry name" value="ABC2_membrane_2"/>
    <property type="match status" value="1"/>
</dbReference>
<keyword evidence="3" id="KW-1185">Reference proteome</keyword>
<reference evidence="2" key="1">
    <citation type="submission" date="2021-03" db="EMBL/GenBank/DDBJ databases">
        <title>Bacillus suaedae sp. nov., isolated from Suaeda aralocaspica.</title>
        <authorList>
            <person name="Lei R.F.R."/>
        </authorList>
    </citation>
    <scope>NUCLEOTIDE SEQUENCE</scope>
    <source>
        <strain evidence="2">YZJH907-2</strain>
    </source>
</reference>
<dbReference type="PANTHER" id="PTHR43471">
    <property type="entry name" value="ABC TRANSPORTER PERMEASE"/>
    <property type="match status" value="1"/>
</dbReference>
<dbReference type="AlphaFoldDB" id="A0A940X0A7"/>
<organism evidence="2 3">
    <name type="scientific">Halalkalibacter suaedae</name>
    <dbReference type="NCBI Taxonomy" id="2822140"/>
    <lineage>
        <taxon>Bacteria</taxon>
        <taxon>Bacillati</taxon>
        <taxon>Bacillota</taxon>
        <taxon>Bacilli</taxon>
        <taxon>Bacillales</taxon>
        <taxon>Bacillaceae</taxon>
        <taxon>Halalkalibacter</taxon>
    </lineage>
</organism>
<keyword evidence="1" id="KW-1133">Transmembrane helix</keyword>
<feature type="transmembrane region" description="Helical" evidence="1">
    <location>
        <begin position="310"/>
        <end position="333"/>
    </location>
</feature>
<accession>A0A940X0A7</accession>
<keyword evidence="1" id="KW-0472">Membrane</keyword>
<proteinExistence type="predicted"/>
<name>A0A940X0A7_9BACI</name>
<dbReference type="Gene3D" id="3.40.1710.10">
    <property type="entry name" value="abc type-2 transporter like domain"/>
    <property type="match status" value="1"/>
</dbReference>
<dbReference type="GO" id="GO:0140359">
    <property type="term" value="F:ABC-type transporter activity"/>
    <property type="evidence" value="ECO:0007669"/>
    <property type="project" value="InterPro"/>
</dbReference>
<evidence type="ECO:0000256" key="1">
    <source>
        <dbReference type="SAM" id="Phobius"/>
    </source>
</evidence>
<feature type="transmembrane region" description="Helical" evidence="1">
    <location>
        <begin position="174"/>
        <end position="200"/>
    </location>
</feature>
<feature type="transmembrane region" description="Helical" evidence="1">
    <location>
        <begin position="353"/>
        <end position="377"/>
    </location>
</feature>
<dbReference type="EMBL" id="JAGKSQ010000006">
    <property type="protein sequence ID" value="MBP3952476.1"/>
    <property type="molecule type" value="Genomic_DNA"/>
</dbReference>
<feature type="transmembrane region" description="Helical" evidence="1">
    <location>
        <begin position="20"/>
        <end position="38"/>
    </location>
</feature>
<evidence type="ECO:0000313" key="2">
    <source>
        <dbReference type="EMBL" id="MBP3952476.1"/>
    </source>
</evidence>
<sequence>MLRNIYFKEMKDSFRDRRTLLLTVFLPIIMMTGLTLFYENMLSDGDGERYTLAVQESFGTEEEKIFSSDETIEYIKSQDPQATVENGEAQAALITDEDFITQIENGEKTSVVIIGDSFSQNSSYLMSVVTNALAVYEQSIITERLQAEGANLELIQPFSISQKEVSEEDPSINLIAMLIPLVLAIAIGVGAAPSASDLFAGEKEKKTMEALLMTPVNRSTLLVAKWLTITSIGAITGIITLIVVALEITFLTENLKQAVTFNNQAALIIGCAVLASIVYAALMSSLLMLTSIIGKTVKEAQSYSSPIMMLSMFPVMILTSYGVNELTFTHFAIPVMNLFSILKELSFGIIDYQHLMVMLGSNLLAIIIIFIAGRILFMKDKWVMN</sequence>
<gene>
    <name evidence="2" type="ORF">J7W16_15230</name>
</gene>
<evidence type="ECO:0000313" key="3">
    <source>
        <dbReference type="Proteomes" id="UP000678228"/>
    </source>
</evidence>
<dbReference type="GO" id="GO:0005886">
    <property type="term" value="C:plasma membrane"/>
    <property type="evidence" value="ECO:0007669"/>
    <property type="project" value="UniProtKB-SubCell"/>
</dbReference>
<feature type="transmembrane region" description="Helical" evidence="1">
    <location>
        <begin position="266"/>
        <end position="289"/>
    </location>
</feature>
<dbReference type="PANTHER" id="PTHR43471:SF3">
    <property type="entry name" value="ABC TRANSPORTER PERMEASE PROTEIN NATB"/>
    <property type="match status" value="1"/>
</dbReference>
<comment type="caution">
    <text evidence="2">The sequence shown here is derived from an EMBL/GenBank/DDBJ whole genome shotgun (WGS) entry which is preliminary data.</text>
</comment>
<feature type="transmembrane region" description="Helical" evidence="1">
    <location>
        <begin position="221"/>
        <end position="246"/>
    </location>
</feature>
<keyword evidence="1" id="KW-0812">Transmembrane</keyword>
<protein>
    <submittedName>
        <fullName evidence="2">ABC transporter permease</fullName>
    </submittedName>
</protein>
<dbReference type="RefSeq" id="WP_210598219.1">
    <property type="nucleotide sequence ID" value="NZ_JAGKSQ010000006.1"/>
</dbReference>
<dbReference type="Proteomes" id="UP000678228">
    <property type="component" value="Unassembled WGS sequence"/>
</dbReference>